<reference evidence="3" key="1">
    <citation type="submission" date="2025-08" db="UniProtKB">
        <authorList>
            <consortium name="Ensembl"/>
        </authorList>
    </citation>
    <scope>IDENTIFICATION</scope>
</reference>
<dbReference type="STRING" id="80966.ENSAPOP00000032685"/>
<protein>
    <recommendedName>
        <fullName evidence="2">WH2 domain-containing protein</fullName>
    </recommendedName>
</protein>
<evidence type="ECO:0000313" key="3">
    <source>
        <dbReference type="Ensembl" id="ENSAPOP00000032685.1"/>
    </source>
</evidence>
<sequence>MPIPPPPPPPPGGPPPPPTFSQANTSPPKLSRDEAKGRGALLSDICKGTKLRKVAVVNDRSEPSCKQPELSFKSSCRHFISQ</sequence>
<dbReference type="InParanoid" id="A0A3Q1HYE2"/>
<dbReference type="InterPro" id="IPR003124">
    <property type="entry name" value="WH2_dom"/>
</dbReference>
<accession>A0A3Q1HYE2</accession>
<keyword evidence="4" id="KW-1185">Reference proteome</keyword>
<dbReference type="Proteomes" id="UP000257200">
    <property type="component" value="Unplaced"/>
</dbReference>
<dbReference type="PROSITE" id="PS51082">
    <property type="entry name" value="WH2"/>
    <property type="match status" value="1"/>
</dbReference>
<dbReference type="GeneTree" id="ENSGT00940000155557"/>
<dbReference type="Ensembl" id="ENSAPOT00000026852.1">
    <property type="protein sequence ID" value="ENSAPOP00000032685.1"/>
    <property type="gene ID" value="ENSAPOG00000020773.1"/>
</dbReference>
<dbReference type="SMART" id="SM00246">
    <property type="entry name" value="WH2"/>
    <property type="match status" value="1"/>
</dbReference>
<dbReference type="AlphaFoldDB" id="A0A3Q1HYE2"/>
<name>A0A3Q1HYE2_9TELE</name>
<organism evidence="3 4">
    <name type="scientific">Acanthochromis polyacanthus</name>
    <name type="common">spiny chromis</name>
    <dbReference type="NCBI Taxonomy" id="80966"/>
    <lineage>
        <taxon>Eukaryota</taxon>
        <taxon>Metazoa</taxon>
        <taxon>Chordata</taxon>
        <taxon>Craniata</taxon>
        <taxon>Vertebrata</taxon>
        <taxon>Euteleostomi</taxon>
        <taxon>Actinopterygii</taxon>
        <taxon>Neopterygii</taxon>
        <taxon>Teleostei</taxon>
        <taxon>Neoteleostei</taxon>
        <taxon>Acanthomorphata</taxon>
        <taxon>Ovalentaria</taxon>
        <taxon>Pomacentridae</taxon>
        <taxon>Acanthochromis</taxon>
    </lineage>
</organism>
<feature type="domain" description="WH2" evidence="2">
    <location>
        <begin position="37"/>
        <end position="54"/>
    </location>
</feature>
<evidence type="ECO:0000259" key="2">
    <source>
        <dbReference type="PROSITE" id="PS51082"/>
    </source>
</evidence>
<feature type="region of interest" description="Disordered" evidence="1">
    <location>
        <begin position="58"/>
        <end position="82"/>
    </location>
</feature>
<evidence type="ECO:0000313" key="4">
    <source>
        <dbReference type="Proteomes" id="UP000257200"/>
    </source>
</evidence>
<dbReference type="Pfam" id="PF02205">
    <property type="entry name" value="WH2"/>
    <property type="match status" value="1"/>
</dbReference>
<reference evidence="3" key="2">
    <citation type="submission" date="2025-09" db="UniProtKB">
        <authorList>
            <consortium name="Ensembl"/>
        </authorList>
    </citation>
    <scope>IDENTIFICATION</scope>
</reference>
<feature type="compositionally biased region" description="Pro residues" evidence="1">
    <location>
        <begin position="1"/>
        <end position="19"/>
    </location>
</feature>
<feature type="region of interest" description="Disordered" evidence="1">
    <location>
        <begin position="1"/>
        <end position="37"/>
    </location>
</feature>
<evidence type="ECO:0000256" key="1">
    <source>
        <dbReference type="SAM" id="MobiDB-lite"/>
    </source>
</evidence>
<proteinExistence type="predicted"/>
<dbReference type="GO" id="GO:0003779">
    <property type="term" value="F:actin binding"/>
    <property type="evidence" value="ECO:0007669"/>
    <property type="project" value="InterPro"/>
</dbReference>